<proteinExistence type="predicted"/>
<dbReference type="EMBL" id="CP017921">
    <property type="protein sequence ID" value="APH38412.1"/>
    <property type="molecule type" value="Genomic_DNA"/>
</dbReference>
<feature type="domain" description="TfuA-like core" evidence="1">
    <location>
        <begin position="55"/>
        <end position="172"/>
    </location>
</feature>
<dbReference type="InterPro" id="IPR012924">
    <property type="entry name" value="TfuA_core"/>
</dbReference>
<organism evidence="2 3">
    <name type="scientific">Methanohalophilus halophilus</name>
    <dbReference type="NCBI Taxonomy" id="2177"/>
    <lineage>
        <taxon>Archaea</taxon>
        <taxon>Methanobacteriati</taxon>
        <taxon>Methanobacteriota</taxon>
        <taxon>Stenosarchaea group</taxon>
        <taxon>Methanomicrobia</taxon>
        <taxon>Methanosarcinales</taxon>
        <taxon>Methanosarcinaceae</taxon>
        <taxon>Methanohalophilus</taxon>
    </lineage>
</organism>
<dbReference type="Pfam" id="PF07812">
    <property type="entry name" value="TfuA"/>
    <property type="match status" value="1"/>
</dbReference>
<dbReference type="AlphaFoldDB" id="A0A1L3Q0L4"/>
<protein>
    <submittedName>
        <fullName evidence="2">TfuA domain protein core</fullName>
    </submittedName>
</protein>
<sequence length="222" mass="24289">METQAESMKTIVFAGTSIDLQEAGKLSGATVQGPVKRGDVTQAVKQGYDLIGIIDGIFFHRAAVGHREILGALRKNVTIVGGCSMGALRASEMDRHGMIGVGKIYEWYRDGVIEDDDEVAVATNPDTYESISAPLVNIRCTFLSAMDEGIISSGQETFLLDIAKATHYSLRSYYGIIKSARDKGMLDEQTAAYLLDFCRDTEVDIKRKDAQAVLSRIKELDI</sequence>
<dbReference type="STRING" id="2177.BHR79_02180"/>
<accession>A0A1L3Q0L4</accession>
<dbReference type="Proteomes" id="UP000186879">
    <property type="component" value="Chromosome"/>
</dbReference>
<dbReference type="KEGG" id="mhaz:BHR79_02180"/>
<name>A0A1L3Q0L4_9EURY</name>
<keyword evidence="3" id="KW-1185">Reference proteome</keyword>
<reference evidence="2 3" key="1">
    <citation type="submission" date="2016-10" db="EMBL/GenBank/DDBJ databases">
        <title>Methanohalophilus halophilus.</title>
        <authorList>
            <person name="L'haridon S."/>
        </authorList>
    </citation>
    <scope>NUCLEOTIDE SEQUENCE [LARGE SCALE GENOMIC DNA]</scope>
    <source>
        <strain evidence="2 3">Z-7982</strain>
    </source>
</reference>
<evidence type="ECO:0000259" key="1">
    <source>
        <dbReference type="Pfam" id="PF07812"/>
    </source>
</evidence>
<dbReference type="NCBIfam" id="NF033432">
    <property type="entry name" value="ThioGly_TfuA_rel"/>
    <property type="match status" value="1"/>
</dbReference>
<evidence type="ECO:0000313" key="2">
    <source>
        <dbReference type="EMBL" id="APH38412.1"/>
    </source>
</evidence>
<gene>
    <name evidence="2" type="ORF">BHR79_02180</name>
</gene>
<evidence type="ECO:0000313" key="3">
    <source>
        <dbReference type="Proteomes" id="UP000186879"/>
    </source>
</evidence>